<evidence type="ECO:0000256" key="3">
    <source>
        <dbReference type="ARBA" id="ARBA00022475"/>
    </source>
</evidence>
<feature type="transmembrane region" description="Helical" evidence="7">
    <location>
        <begin position="332"/>
        <end position="356"/>
    </location>
</feature>
<keyword evidence="6 7" id="KW-0472">Membrane</keyword>
<evidence type="ECO:0000313" key="9">
    <source>
        <dbReference type="Proteomes" id="UP001500067"/>
    </source>
</evidence>
<protein>
    <submittedName>
        <fullName evidence="8">Nickel resistance MFS transporter NreB</fullName>
    </submittedName>
</protein>
<dbReference type="InterPro" id="IPR036259">
    <property type="entry name" value="MFS_trans_sf"/>
</dbReference>
<keyword evidence="4 7" id="KW-0812">Transmembrane</keyword>
<evidence type="ECO:0000256" key="2">
    <source>
        <dbReference type="ARBA" id="ARBA00022448"/>
    </source>
</evidence>
<feature type="transmembrane region" description="Helical" evidence="7">
    <location>
        <begin position="155"/>
        <end position="178"/>
    </location>
</feature>
<feature type="transmembrane region" description="Helical" evidence="7">
    <location>
        <begin position="299"/>
        <end position="320"/>
    </location>
</feature>
<accession>A0ABP8NJ80</accession>
<evidence type="ECO:0000256" key="7">
    <source>
        <dbReference type="SAM" id="Phobius"/>
    </source>
</evidence>
<feature type="transmembrane region" description="Helical" evidence="7">
    <location>
        <begin position="27"/>
        <end position="45"/>
    </location>
</feature>
<organism evidence="8 9">
    <name type="scientific">Nemorincola caseinilytica</name>
    <dbReference type="NCBI Taxonomy" id="2054315"/>
    <lineage>
        <taxon>Bacteria</taxon>
        <taxon>Pseudomonadati</taxon>
        <taxon>Bacteroidota</taxon>
        <taxon>Chitinophagia</taxon>
        <taxon>Chitinophagales</taxon>
        <taxon>Chitinophagaceae</taxon>
        <taxon>Nemorincola</taxon>
    </lineage>
</organism>
<dbReference type="RefSeq" id="WP_345083589.1">
    <property type="nucleotide sequence ID" value="NZ_BAABFA010000018.1"/>
</dbReference>
<dbReference type="InterPro" id="IPR011701">
    <property type="entry name" value="MFS"/>
</dbReference>
<keyword evidence="9" id="KW-1185">Reference proteome</keyword>
<feature type="transmembrane region" description="Helical" evidence="7">
    <location>
        <begin position="224"/>
        <end position="253"/>
    </location>
</feature>
<feature type="transmembrane region" description="Helical" evidence="7">
    <location>
        <begin position="398"/>
        <end position="421"/>
    </location>
</feature>
<dbReference type="PANTHER" id="PTHR23513">
    <property type="entry name" value="INTEGRAL MEMBRANE EFFLUX PROTEIN-RELATED"/>
    <property type="match status" value="1"/>
</dbReference>
<keyword evidence="2" id="KW-0813">Transport</keyword>
<keyword evidence="3" id="KW-1003">Cell membrane</keyword>
<dbReference type="CDD" id="cd06173">
    <property type="entry name" value="MFS_MefA_like"/>
    <property type="match status" value="1"/>
</dbReference>
<dbReference type="Gene3D" id="1.20.1250.20">
    <property type="entry name" value="MFS general substrate transporter like domains"/>
    <property type="match status" value="1"/>
</dbReference>
<comment type="subcellular location">
    <subcellularLocation>
        <location evidence="1">Cell membrane</location>
        <topology evidence="1">Multi-pass membrane protein</topology>
    </subcellularLocation>
</comment>
<gene>
    <name evidence="8" type="primary">nreB</name>
    <name evidence="8" type="ORF">GCM10023093_24370</name>
</gene>
<evidence type="ECO:0000256" key="1">
    <source>
        <dbReference type="ARBA" id="ARBA00004651"/>
    </source>
</evidence>
<sequence>MPFIAPFLSRNKALGYPRFRNYMMMRFSIIMALNMQAAIIAYYVYQLTHDKLALGMIGLWEVIPAVGVSMFSGHFVDLREKRTLLVRCFFAYLLLSAFFVSLTWPGIDGLISTRGIVWLIYAGIFAGGALRAFISPSSFALMGMLVPKDLYPNATTWSSAAWQAGAVLGPLAGGFMIAYAGFRTSLVCSGLIEVVGLLALLRIPKQQILNKTREPIFKSLGEGIRFVFSTQIILAALSLDMFAVLFGGAVALLPVFTDDILKAGEVGYGWLRAAPGIGSIITLLILSFVPLGKKPGVKLLICIAGFGITTILFGLCGHFGTEPVFSYSGFAVSYGFLVAFLMLLAGGMFDAVSVVIRGTILQVYTPDNMRGRVAAVNTMFISSSNELGAMESGITARLMGTVPAVVFGGCMTLLVVAVTWFKAPALHTLSLHGGEDKDTDKKTN</sequence>
<feature type="transmembrane region" description="Helical" evidence="7">
    <location>
        <begin position="116"/>
        <end position="134"/>
    </location>
</feature>
<dbReference type="Pfam" id="PF07690">
    <property type="entry name" value="MFS_1"/>
    <property type="match status" value="1"/>
</dbReference>
<dbReference type="EMBL" id="BAABFA010000018">
    <property type="protein sequence ID" value="GAA4467857.1"/>
    <property type="molecule type" value="Genomic_DNA"/>
</dbReference>
<dbReference type="PANTHER" id="PTHR23513:SF9">
    <property type="entry name" value="ENTEROBACTIN EXPORTER ENTS"/>
    <property type="match status" value="1"/>
</dbReference>
<comment type="caution">
    <text evidence="8">The sequence shown here is derived from an EMBL/GenBank/DDBJ whole genome shotgun (WGS) entry which is preliminary data.</text>
</comment>
<proteinExistence type="predicted"/>
<dbReference type="SUPFAM" id="SSF103473">
    <property type="entry name" value="MFS general substrate transporter"/>
    <property type="match status" value="1"/>
</dbReference>
<dbReference type="Proteomes" id="UP001500067">
    <property type="component" value="Unassembled WGS sequence"/>
</dbReference>
<reference evidence="9" key="1">
    <citation type="journal article" date="2019" name="Int. J. Syst. Evol. Microbiol.">
        <title>The Global Catalogue of Microorganisms (GCM) 10K type strain sequencing project: providing services to taxonomists for standard genome sequencing and annotation.</title>
        <authorList>
            <consortium name="The Broad Institute Genomics Platform"/>
            <consortium name="The Broad Institute Genome Sequencing Center for Infectious Disease"/>
            <person name="Wu L."/>
            <person name="Ma J."/>
        </authorList>
    </citation>
    <scope>NUCLEOTIDE SEQUENCE [LARGE SCALE GENOMIC DNA]</scope>
    <source>
        <strain evidence="9">JCM 32105</strain>
    </source>
</reference>
<feature type="transmembrane region" description="Helical" evidence="7">
    <location>
        <begin position="84"/>
        <end position="104"/>
    </location>
</feature>
<name>A0ABP8NJ80_9BACT</name>
<feature type="transmembrane region" description="Helical" evidence="7">
    <location>
        <begin position="51"/>
        <end position="72"/>
    </location>
</feature>
<evidence type="ECO:0000313" key="8">
    <source>
        <dbReference type="EMBL" id="GAA4467857.1"/>
    </source>
</evidence>
<keyword evidence="5 7" id="KW-1133">Transmembrane helix</keyword>
<feature type="transmembrane region" description="Helical" evidence="7">
    <location>
        <begin position="273"/>
        <end position="292"/>
    </location>
</feature>
<evidence type="ECO:0000256" key="4">
    <source>
        <dbReference type="ARBA" id="ARBA00022692"/>
    </source>
</evidence>
<evidence type="ECO:0000256" key="5">
    <source>
        <dbReference type="ARBA" id="ARBA00022989"/>
    </source>
</evidence>
<evidence type="ECO:0000256" key="6">
    <source>
        <dbReference type="ARBA" id="ARBA00023136"/>
    </source>
</evidence>